<feature type="region of interest" description="Disordered" evidence="2">
    <location>
        <begin position="320"/>
        <end position="347"/>
    </location>
</feature>
<evidence type="ECO:0000256" key="1">
    <source>
        <dbReference type="SAM" id="Coils"/>
    </source>
</evidence>
<name>A8XZV1_CAEBR</name>
<reference evidence="3 4" key="2">
    <citation type="journal article" date="2011" name="PLoS Genet.">
        <title>Caenorhabditis briggsae recombinant inbred line genotypes reveal inter-strain incompatibility and the evolution of recombination.</title>
        <authorList>
            <person name="Ross J.A."/>
            <person name="Koboldt D.C."/>
            <person name="Staisch J.E."/>
            <person name="Chamberlin H.M."/>
            <person name="Gupta B.P."/>
            <person name="Miller R.D."/>
            <person name="Baird S.E."/>
            <person name="Haag E.S."/>
        </authorList>
    </citation>
    <scope>NUCLEOTIDE SEQUENCE [LARGE SCALE GENOMIC DNA]</scope>
    <source>
        <strain evidence="3 4">AF16</strain>
    </source>
</reference>
<dbReference type="AlphaFoldDB" id="A8XZV1"/>
<evidence type="ECO:0000313" key="3">
    <source>
        <dbReference type="EMBL" id="CAP38168.1"/>
    </source>
</evidence>
<dbReference type="GeneID" id="8591011"/>
<feature type="region of interest" description="Disordered" evidence="2">
    <location>
        <begin position="183"/>
        <end position="282"/>
    </location>
</feature>
<proteinExistence type="predicted"/>
<keyword evidence="4" id="KW-1185">Reference proteome</keyword>
<gene>
    <name evidence="3 5" type="ORF">CBG21335</name>
    <name evidence="3" type="ORF">CBG_21335</name>
</gene>
<evidence type="ECO:0000313" key="5">
    <source>
        <dbReference type="WormBase" id="CBG21335"/>
    </source>
</evidence>
<protein>
    <submittedName>
        <fullName evidence="3">Protein CBG21335</fullName>
    </submittedName>
</protein>
<evidence type="ECO:0000313" key="4">
    <source>
        <dbReference type="Proteomes" id="UP000008549"/>
    </source>
</evidence>
<dbReference type="RefSeq" id="XP_002648998.1">
    <property type="nucleotide sequence ID" value="XM_002648952.1"/>
</dbReference>
<dbReference type="PANTHER" id="PTHR45691:SF1">
    <property type="entry name" value="FH2 DOMAIN-CONTAINING PROTEIN 1-RELATED"/>
    <property type="match status" value="1"/>
</dbReference>
<dbReference type="EMBL" id="HE600993">
    <property type="protein sequence ID" value="CAP38168.1"/>
    <property type="molecule type" value="Genomic_DNA"/>
</dbReference>
<accession>A8XZV1</accession>
<feature type="compositionally biased region" description="Pro residues" evidence="2">
    <location>
        <begin position="183"/>
        <end position="252"/>
    </location>
</feature>
<dbReference type="HOGENOM" id="CLU_611430_0_0_1"/>
<dbReference type="WormBase" id="CBG21335">
    <property type="protein sequence ID" value="CBP48986"/>
    <property type="gene ID" value="WBGene00040139"/>
</dbReference>
<dbReference type="KEGG" id="cbr:CBG_21335"/>
<feature type="compositionally biased region" description="Polar residues" evidence="2">
    <location>
        <begin position="268"/>
        <end position="278"/>
    </location>
</feature>
<evidence type="ECO:0000256" key="2">
    <source>
        <dbReference type="SAM" id="MobiDB-lite"/>
    </source>
</evidence>
<keyword evidence="1" id="KW-0175">Coiled coil</keyword>
<feature type="coiled-coil region" evidence="1">
    <location>
        <begin position="36"/>
        <end position="109"/>
    </location>
</feature>
<dbReference type="CTD" id="8591011"/>
<dbReference type="InParanoid" id="A8XZV1"/>
<dbReference type="STRING" id="6238.A8XZV1"/>
<dbReference type="Proteomes" id="UP000008549">
    <property type="component" value="Unassembled WGS sequence"/>
</dbReference>
<reference evidence="3 4" key="1">
    <citation type="journal article" date="2003" name="PLoS Biol.">
        <title>The genome sequence of Caenorhabditis briggsae: a platform for comparative genomics.</title>
        <authorList>
            <person name="Stein L.D."/>
            <person name="Bao Z."/>
            <person name="Blasiar D."/>
            <person name="Blumenthal T."/>
            <person name="Brent M.R."/>
            <person name="Chen N."/>
            <person name="Chinwalla A."/>
            <person name="Clarke L."/>
            <person name="Clee C."/>
            <person name="Coghlan A."/>
            <person name="Coulson A."/>
            <person name="D'Eustachio P."/>
            <person name="Fitch D.H."/>
            <person name="Fulton L.A."/>
            <person name="Fulton R.E."/>
            <person name="Griffiths-Jones S."/>
            <person name="Harris T.W."/>
            <person name="Hillier L.W."/>
            <person name="Kamath R."/>
            <person name="Kuwabara P.E."/>
            <person name="Mardis E.R."/>
            <person name="Marra M.A."/>
            <person name="Miner T.L."/>
            <person name="Minx P."/>
            <person name="Mullikin J.C."/>
            <person name="Plumb R.W."/>
            <person name="Rogers J."/>
            <person name="Schein J.E."/>
            <person name="Sohrmann M."/>
            <person name="Spieth J."/>
            <person name="Stajich J.E."/>
            <person name="Wei C."/>
            <person name="Willey D."/>
            <person name="Wilson R.K."/>
            <person name="Durbin R."/>
            <person name="Waterston R.H."/>
        </authorList>
    </citation>
    <scope>NUCLEOTIDE SEQUENCE [LARGE SCALE GENOMIC DNA]</scope>
    <source>
        <strain evidence="3 4">AF16</strain>
    </source>
</reference>
<dbReference type="PRINTS" id="PR01217">
    <property type="entry name" value="PRICHEXTENSN"/>
</dbReference>
<dbReference type="InterPro" id="IPR051412">
    <property type="entry name" value="Formin_Homology_Diaphanous_sf"/>
</dbReference>
<dbReference type="PANTHER" id="PTHR45691">
    <property type="entry name" value="PROTEIN DIAPHANOUS"/>
    <property type="match status" value="1"/>
</dbReference>
<organism evidence="3 4">
    <name type="scientific">Caenorhabditis briggsae</name>
    <dbReference type="NCBI Taxonomy" id="6238"/>
    <lineage>
        <taxon>Eukaryota</taxon>
        <taxon>Metazoa</taxon>
        <taxon>Ecdysozoa</taxon>
        <taxon>Nematoda</taxon>
        <taxon>Chromadorea</taxon>
        <taxon>Rhabditida</taxon>
        <taxon>Rhabditina</taxon>
        <taxon>Rhabditomorpha</taxon>
        <taxon>Rhabditoidea</taxon>
        <taxon>Rhabditidae</taxon>
        <taxon>Peloderinae</taxon>
        <taxon>Caenorhabditis</taxon>
    </lineage>
</organism>
<feature type="region of interest" description="Disordered" evidence="2">
    <location>
        <begin position="411"/>
        <end position="448"/>
    </location>
</feature>
<sequence length="448" mass="49306">MSQGDRTDSKFPASMLDDQMKLPKDAHTLALTMRLLNKYAEALNQQNDEIKRCQQNLLKGESTVNDLHEQVSEVAKLCESQQKNMDRAKEKREELLKQVEQRKFEMEDLQNPESLIVALARLVVSEPRSTCWVCARDSTHHAIDFRNSNANTCALDVERSNTRFTYSLFYGCKVDFYGGDSPIPPPPTPIPPPPALVLPPPAPIRPSPAPIQTPPTPIPPPPALVLPPPAPIPPPPAPIPPPPALVPTPPGDPSGIDSAPSKELRNTPLHSSSNQNIRTDSDAQLVPGLGKYSVSTMIFGEFSENLDVYSFKSSSHPIIPPPPAPIPPPPAPTPPPPAPIPSPPAPIPSPPAPILRFHLDHLRFHLHQLRFHLHQLRFHLHQLRFHLYQLRLHLHQLRFHLYQLRSSDSTLTISDSTSTSSDSTSTSSDSISTSSDSTSTSSDPPIPP</sequence>